<dbReference type="Proteomes" id="UP000494255">
    <property type="component" value="Unassembled WGS sequence"/>
</dbReference>
<dbReference type="Gene3D" id="3.40.50.720">
    <property type="entry name" value="NAD(P)-binding Rossmann-like Domain"/>
    <property type="match status" value="1"/>
</dbReference>
<dbReference type="PANTHER" id="PTHR43781:SF1">
    <property type="entry name" value="SACCHAROPINE DEHYDROGENASE"/>
    <property type="match status" value="1"/>
</dbReference>
<dbReference type="InterPro" id="IPR036291">
    <property type="entry name" value="NAD(P)-bd_dom_sf"/>
</dbReference>
<dbReference type="PANTHER" id="PTHR43781">
    <property type="entry name" value="SACCHAROPINE DEHYDROGENASE"/>
    <property type="match status" value="1"/>
</dbReference>
<dbReference type="SUPFAM" id="SSF51735">
    <property type="entry name" value="NAD(P)-binding Rossmann-fold domains"/>
    <property type="match status" value="1"/>
</dbReference>
<evidence type="ECO:0000259" key="1">
    <source>
        <dbReference type="Pfam" id="PF03435"/>
    </source>
</evidence>
<reference evidence="2 3" key="1">
    <citation type="submission" date="2020-04" db="EMBL/GenBank/DDBJ databases">
        <authorList>
            <person name="De Canck E."/>
        </authorList>
    </citation>
    <scope>NUCLEOTIDE SEQUENCE [LARGE SCALE GENOMIC DNA]</scope>
    <source>
        <strain evidence="2 3">LMG 24238</strain>
    </source>
</reference>
<sequence length="344" mass="36572">MTSNQTVAVFGAYGHTGRFVVSELVRRGWRPIISGRDASKLNALGAAYPGLDIRPASVDDPDSLDRALAGAAAVINCAGPFASTSAPVIEAALRARIPYLDVAAELEANLDTFKHYAERAREAGVVIVPGMAFFGGLGDLLATAAMGDWTAADEISIAYGLSSWKPTLGTRAAGQVSRQRREGRRLVFTKGQMVFRTDAAPVGEWQFPAPLGTQPVIGEFTMADTVTIARHLKTPEIRSYMTAVAVKDLLEPDASPPVAVDENGRSAQTFLVDVVVRSGGNERRVSASGQDIYAISAPLVVEAVSRVVNGLVHGTGVFTAGEAFDARDFLESLRHQEHLALETP</sequence>
<dbReference type="Pfam" id="PF03435">
    <property type="entry name" value="Sacchrp_dh_NADP"/>
    <property type="match status" value="1"/>
</dbReference>
<keyword evidence="3" id="KW-1185">Reference proteome</keyword>
<protein>
    <recommendedName>
        <fullName evidence="1">Saccharopine dehydrogenase NADP binding domain-containing protein</fullName>
    </recommendedName>
</protein>
<evidence type="ECO:0000313" key="2">
    <source>
        <dbReference type="EMBL" id="CAB3660930.1"/>
    </source>
</evidence>
<proteinExistence type="predicted"/>
<name>A0A6J5AAN1_9BURK</name>
<gene>
    <name evidence="2" type="ORF">LMG24238_01666</name>
</gene>
<accession>A0A6J5AAN1</accession>
<dbReference type="InterPro" id="IPR005097">
    <property type="entry name" value="Sacchrp_dh_NADP-bd"/>
</dbReference>
<dbReference type="EMBL" id="CADIKC010000001">
    <property type="protein sequence ID" value="CAB3660930.1"/>
    <property type="molecule type" value="Genomic_DNA"/>
</dbReference>
<dbReference type="AlphaFoldDB" id="A0A6J5AAN1"/>
<organism evidence="2 3">
    <name type="scientific">Paraburkholderia sediminicola</name>
    <dbReference type="NCBI Taxonomy" id="458836"/>
    <lineage>
        <taxon>Bacteria</taxon>
        <taxon>Pseudomonadati</taxon>
        <taxon>Pseudomonadota</taxon>
        <taxon>Betaproteobacteria</taxon>
        <taxon>Burkholderiales</taxon>
        <taxon>Burkholderiaceae</taxon>
        <taxon>Paraburkholderia</taxon>
    </lineage>
</organism>
<feature type="domain" description="Saccharopine dehydrogenase NADP binding" evidence="1">
    <location>
        <begin position="7"/>
        <end position="128"/>
    </location>
</feature>
<dbReference type="GeneID" id="97040307"/>
<evidence type="ECO:0000313" key="3">
    <source>
        <dbReference type="Proteomes" id="UP000494255"/>
    </source>
</evidence>
<dbReference type="RefSeq" id="WP_175049856.1">
    <property type="nucleotide sequence ID" value="NZ_CADIKC010000001.1"/>
</dbReference>